<evidence type="ECO:0000259" key="2">
    <source>
        <dbReference type="PROSITE" id="PS50142"/>
    </source>
</evidence>
<dbReference type="PANTHER" id="PTHR14950">
    <property type="entry name" value="DICER-RELATED"/>
    <property type="match status" value="1"/>
</dbReference>
<comment type="caution">
    <text evidence="3">The sequence shown here is derived from an EMBL/GenBank/DDBJ whole genome shotgun (WGS) entry which is preliminary data.</text>
</comment>
<accession>A0A445JXQ1</accession>
<dbReference type="InterPro" id="IPR036389">
    <property type="entry name" value="RNase_III_sf"/>
</dbReference>
<dbReference type="CDD" id="cd00593">
    <property type="entry name" value="RIBOc"/>
    <property type="match status" value="1"/>
</dbReference>
<proteinExistence type="predicted"/>
<dbReference type="EMBL" id="QZWG01000007">
    <property type="protein sequence ID" value="RZC03261.1"/>
    <property type="molecule type" value="Genomic_DNA"/>
</dbReference>
<sequence>MCSHLFLAYPDLDPGQFSALRAANNSTEKLACVAVRSGLHHYVCHNAPPLVDQVERFVDQVKCFVDVVKLEIHPVAHGGSVKAPKVLADVVESVATAVYVNVNFNLQKLWVVLYLLSKFIISFSFKNYGWDHADSNIVIMMAGNFDEAIFTMGFWFW</sequence>
<organism evidence="3 4">
    <name type="scientific">Glycine soja</name>
    <name type="common">Wild soybean</name>
    <dbReference type="NCBI Taxonomy" id="3848"/>
    <lineage>
        <taxon>Eukaryota</taxon>
        <taxon>Viridiplantae</taxon>
        <taxon>Streptophyta</taxon>
        <taxon>Embryophyta</taxon>
        <taxon>Tracheophyta</taxon>
        <taxon>Spermatophyta</taxon>
        <taxon>Magnoliopsida</taxon>
        <taxon>eudicotyledons</taxon>
        <taxon>Gunneridae</taxon>
        <taxon>Pentapetalae</taxon>
        <taxon>rosids</taxon>
        <taxon>fabids</taxon>
        <taxon>Fabales</taxon>
        <taxon>Fabaceae</taxon>
        <taxon>Papilionoideae</taxon>
        <taxon>50 kb inversion clade</taxon>
        <taxon>NPAAA clade</taxon>
        <taxon>indigoferoid/millettioid clade</taxon>
        <taxon>Phaseoleae</taxon>
        <taxon>Glycine</taxon>
        <taxon>Glycine subgen. Soja</taxon>
    </lineage>
</organism>
<dbReference type="Gene3D" id="1.10.1520.10">
    <property type="entry name" value="Ribonuclease III domain"/>
    <property type="match status" value="1"/>
</dbReference>
<evidence type="ECO:0000256" key="1">
    <source>
        <dbReference type="ARBA" id="ARBA00022801"/>
    </source>
</evidence>
<gene>
    <name evidence="3" type="ORF">D0Y65_018089</name>
</gene>
<dbReference type="PROSITE" id="PS50142">
    <property type="entry name" value="RNASE_3_2"/>
    <property type="match status" value="1"/>
</dbReference>
<keyword evidence="1" id="KW-0378">Hydrolase</keyword>
<evidence type="ECO:0000313" key="3">
    <source>
        <dbReference type="EMBL" id="RZC03261.1"/>
    </source>
</evidence>
<protein>
    <submittedName>
        <fullName evidence="3">Ribonuclease 3-like protein 2</fullName>
    </submittedName>
</protein>
<dbReference type="GO" id="GO:0005634">
    <property type="term" value="C:nucleus"/>
    <property type="evidence" value="ECO:0007669"/>
    <property type="project" value="TreeGrafter"/>
</dbReference>
<dbReference type="Pfam" id="PF00636">
    <property type="entry name" value="Ribonuclease_3"/>
    <property type="match status" value="1"/>
</dbReference>
<evidence type="ECO:0000313" key="4">
    <source>
        <dbReference type="Proteomes" id="UP000289340"/>
    </source>
</evidence>
<reference evidence="3 4" key="1">
    <citation type="submission" date="2018-09" db="EMBL/GenBank/DDBJ databases">
        <title>A high-quality reference genome of wild soybean provides a powerful tool to mine soybean genomes.</title>
        <authorList>
            <person name="Xie M."/>
            <person name="Chung C.Y.L."/>
            <person name="Li M.-W."/>
            <person name="Wong F.-L."/>
            <person name="Chan T.-F."/>
            <person name="Lam H.-M."/>
        </authorList>
    </citation>
    <scope>NUCLEOTIDE SEQUENCE [LARGE SCALE GENOMIC DNA]</scope>
    <source>
        <strain evidence="4">cv. W05</strain>
        <tissue evidence="3">Hypocotyl of etiolated seedlings</tissue>
    </source>
</reference>
<name>A0A445JXQ1_GLYSO</name>
<dbReference type="GO" id="GO:0004525">
    <property type="term" value="F:ribonuclease III activity"/>
    <property type="evidence" value="ECO:0007669"/>
    <property type="project" value="InterPro"/>
</dbReference>
<dbReference type="Proteomes" id="UP000289340">
    <property type="component" value="Chromosome 7"/>
</dbReference>
<dbReference type="GO" id="GO:0005737">
    <property type="term" value="C:cytoplasm"/>
    <property type="evidence" value="ECO:0007669"/>
    <property type="project" value="TreeGrafter"/>
</dbReference>
<dbReference type="SUPFAM" id="SSF69065">
    <property type="entry name" value="RNase III domain-like"/>
    <property type="match status" value="1"/>
</dbReference>
<dbReference type="AlphaFoldDB" id="A0A445JXQ1"/>
<dbReference type="GO" id="GO:0003723">
    <property type="term" value="F:RNA binding"/>
    <property type="evidence" value="ECO:0007669"/>
    <property type="project" value="TreeGrafter"/>
</dbReference>
<dbReference type="PANTHER" id="PTHR14950:SF49">
    <property type="entry name" value="RIBONUCLEASE 3-LIKE PROTEIN 2-RELATED"/>
    <property type="match status" value="1"/>
</dbReference>
<keyword evidence="4" id="KW-1185">Reference proteome</keyword>
<feature type="domain" description="RNase III" evidence="2">
    <location>
        <begin position="1"/>
        <end position="103"/>
    </location>
</feature>
<dbReference type="GO" id="GO:0030422">
    <property type="term" value="P:siRNA processing"/>
    <property type="evidence" value="ECO:0007669"/>
    <property type="project" value="TreeGrafter"/>
</dbReference>
<dbReference type="InterPro" id="IPR000999">
    <property type="entry name" value="RNase_III_dom"/>
</dbReference>